<dbReference type="Pfam" id="PF00497">
    <property type="entry name" value="SBP_bac_3"/>
    <property type="match status" value="1"/>
</dbReference>
<evidence type="ECO:0000313" key="6">
    <source>
        <dbReference type="Proteomes" id="UP001595476"/>
    </source>
</evidence>
<protein>
    <submittedName>
        <fullName evidence="5">Substrate-binding periplasmic protein</fullName>
    </submittedName>
</protein>
<name>A0ABV7HKW5_9GAMM</name>
<dbReference type="EMBL" id="JBHRSZ010000007">
    <property type="protein sequence ID" value="MFC3152795.1"/>
    <property type="molecule type" value="Genomic_DNA"/>
</dbReference>
<evidence type="ECO:0000256" key="3">
    <source>
        <dbReference type="SAM" id="SignalP"/>
    </source>
</evidence>
<evidence type="ECO:0000256" key="1">
    <source>
        <dbReference type="ARBA" id="ARBA00010333"/>
    </source>
</evidence>
<feature type="domain" description="Solute-binding protein family 3/N-terminal" evidence="4">
    <location>
        <begin position="52"/>
        <end position="267"/>
    </location>
</feature>
<evidence type="ECO:0000259" key="4">
    <source>
        <dbReference type="Pfam" id="PF00497"/>
    </source>
</evidence>
<accession>A0ABV7HKW5</accession>
<dbReference type="PANTHER" id="PTHR35936">
    <property type="entry name" value="MEMBRANE-BOUND LYTIC MUREIN TRANSGLYCOSYLASE F"/>
    <property type="match status" value="1"/>
</dbReference>
<gene>
    <name evidence="5" type="ORF">ACFOEK_17285</name>
</gene>
<dbReference type="Gene3D" id="3.40.190.10">
    <property type="entry name" value="Periplasmic binding protein-like II"/>
    <property type="match status" value="2"/>
</dbReference>
<comment type="similarity">
    <text evidence="1">Belongs to the bacterial solute-binding protein 3 family.</text>
</comment>
<proteinExistence type="inferred from homology"/>
<dbReference type="InterPro" id="IPR001638">
    <property type="entry name" value="Solute-binding_3/MltF_N"/>
</dbReference>
<evidence type="ECO:0000313" key="5">
    <source>
        <dbReference type="EMBL" id="MFC3152795.1"/>
    </source>
</evidence>
<organism evidence="5 6">
    <name type="scientific">Litoribrevibacter euphylliae</name>
    <dbReference type="NCBI Taxonomy" id="1834034"/>
    <lineage>
        <taxon>Bacteria</taxon>
        <taxon>Pseudomonadati</taxon>
        <taxon>Pseudomonadota</taxon>
        <taxon>Gammaproteobacteria</taxon>
        <taxon>Oceanospirillales</taxon>
        <taxon>Oceanospirillaceae</taxon>
        <taxon>Litoribrevibacter</taxon>
    </lineage>
</organism>
<sequence>MSTQVICTETNRVNAMNKLRLVGLASMFLMVSTASSANVSVQPTCERIKASGNAEYPPYLWREPDHPKRFNGAIAFLMEDISAYLGIEIDLHYEGSWGRVQAEVAAGYIDMITGAFFTTPRAEYMDYIYPEFQGTNTAVWVNKDKTFAYKEWKDLIPYQGITVINNSFGEKFDEYAKQYLSIEEVGQLNQGLGMLSLKRVDYLIYEENPGLAYIERQGITNLEALPVKVSSENLYITISKKSSCNTPEIKQALSNIVAKFNQQGRMQWYLDRALKLWKQQQKAAQK</sequence>
<dbReference type="Proteomes" id="UP001595476">
    <property type="component" value="Unassembled WGS sequence"/>
</dbReference>
<dbReference type="PANTHER" id="PTHR35936:SF6">
    <property type="entry name" value="AMINO ACID ABC TRANSPORTER SUBSTRATE-BINDING PAAT FAMILY PROTEIN"/>
    <property type="match status" value="1"/>
</dbReference>
<reference evidence="6" key="1">
    <citation type="journal article" date="2019" name="Int. J. Syst. Evol. Microbiol.">
        <title>The Global Catalogue of Microorganisms (GCM) 10K type strain sequencing project: providing services to taxonomists for standard genome sequencing and annotation.</title>
        <authorList>
            <consortium name="The Broad Institute Genomics Platform"/>
            <consortium name="The Broad Institute Genome Sequencing Center for Infectious Disease"/>
            <person name="Wu L."/>
            <person name="Ma J."/>
        </authorList>
    </citation>
    <scope>NUCLEOTIDE SEQUENCE [LARGE SCALE GENOMIC DNA]</scope>
    <source>
        <strain evidence="6">KCTC 52438</strain>
    </source>
</reference>
<keyword evidence="6" id="KW-1185">Reference proteome</keyword>
<comment type="caution">
    <text evidence="5">The sequence shown here is derived from an EMBL/GenBank/DDBJ whole genome shotgun (WGS) entry which is preliminary data.</text>
</comment>
<feature type="signal peptide" evidence="3">
    <location>
        <begin position="1"/>
        <end position="36"/>
    </location>
</feature>
<keyword evidence="2 3" id="KW-0732">Signal</keyword>
<dbReference type="SUPFAM" id="SSF53850">
    <property type="entry name" value="Periplasmic binding protein-like II"/>
    <property type="match status" value="1"/>
</dbReference>
<evidence type="ECO:0000256" key="2">
    <source>
        <dbReference type="ARBA" id="ARBA00022729"/>
    </source>
</evidence>
<feature type="chain" id="PRO_5045298188" evidence="3">
    <location>
        <begin position="37"/>
        <end position="286"/>
    </location>
</feature>